<feature type="compositionally biased region" description="Low complexity" evidence="1">
    <location>
        <begin position="226"/>
        <end position="250"/>
    </location>
</feature>
<dbReference type="EMBL" id="JARKIK010000032">
    <property type="protein sequence ID" value="KAK8740699.1"/>
    <property type="molecule type" value="Genomic_DNA"/>
</dbReference>
<proteinExistence type="predicted"/>
<name>A0AAW0XRV8_CHEQU</name>
<protein>
    <submittedName>
        <fullName evidence="2">Uncharacterized protein</fullName>
    </submittedName>
</protein>
<evidence type="ECO:0000256" key="1">
    <source>
        <dbReference type="SAM" id="MobiDB-lite"/>
    </source>
</evidence>
<comment type="caution">
    <text evidence="2">The sequence shown here is derived from an EMBL/GenBank/DDBJ whole genome shotgun (WGS) entry which is preliminary data.</text>
</comment>
<gene>
    <name evidence="2" type="ORF">OTU49_002660</name>
</gene>
<feature type="compositionally biased region" description="Basic and acidic residues" evidence="1">
    <location>
        <begin position="273"/>
        <end position="295"/>
    </location>
</feature>
<organism evidence="2 3">
    <name type="scientific">Cherax quadricarinatus</name>
    <name type="common">Australian red claw crayfish</name>
    <dbReference type="NCBI Taxonomy" id="27406"/>
    <lineage>
        <taxon>Eukaryota</taxon>
        <taxon>Metazoa</taxon>
        <taxon>Ecdysozoa</taxon>
        <taxon>Arthropoda</taxon>
        <taxon>Crustacea</taxon>
        <taxon>Multicrustacea</taxon>
        <taxon>Malacostraca</taxon>
        <taxon>Eumalacostraca</taxon>
        <taxon>Eucarida</taxon>
        <taxon>Decapoda</taxon>
        <taxon>Pleocyemata</taxon>
        <taxon>Astacidea</taxon>
        <taxon>Parastacoidea</taxon>
        <taxon>Parastacidae</taxon>
        <taxon>Cherax</taxon>
    </lineage>
</organism>
<evidence type="ECO:0000313" key="2">
    <source>
        <dbReference type="EMBL" id="KAK8740699.1"/>
    </source>
</evidence>
<keyword evidence="3" id="KW-1185">Reference proteome</keyword>
<feature type="non-terminal residue" evidence="2">
    <location>
        <position position="295"/>
    </location>
</feature>
<evidence type="ECO:0000313" key="3">
    <source>
        <dbReference type="Proteomes" id="UP001445076"/>
    </source>
</evidence>
<dbReference type="Proteomes" id="UP001445076">
    <property type="component" value="Unassembled WGS sequence"/>
</dbReference>
<feature type="compositionally biased region" description="Polar residues" evidence="1">
    <location>
        <begin position="251"/>
        <end position="261"/>
    </location>
</feature>
<accession>A0AAW0XRV8</accession>
<feature type="region of interest" description="Disordered" evidence="1">
    <location>
        <begin position="138"/>
        <end position="295"/>
    </location>
</feature>
<feature type="compositionally biased region" description="Gly residues" evidence="1">
    <location>
        <begin position="191"/>
        <end position="207"/>
    </location>
</feature>
<dbReference type="AlphaFoldDB" id="A0AAW0XRV8"/>
<sequence length="295" mass="30563">MRRSKSYCMNGEVHHTAHHHHHPPAYEGSAAAAATYCRPDCAALQAAHHSVDVCSATPTRPAYGRGVPSWSDGRGRGSGSTHSVAGGWCGGVLETGLGPLEPLLPPPPPELQEHLRTCRCTCNHMGYGNYQGGADPHQTSTLPLPNGPVSRRNADGGIFGTAPRVSSDEGRAGRSLGGSLKRVCSSAGKLRSGGGGGSAAGAEGGAAGDAARASSGRDSRGSFRDTTTSSTPVAATPGTATPTGYRRTTGNQRTAAVVTTSEPPPRYQISEYTFEREQPDSPFSDEKDSEEKKKG</sequence>
<reference evidence="2 3" key="1">
    <citation type="journal article" date="2024" name="BMC Genomics">
        <title>Genome assembly of redclaw crayfish (Cherax quadricarinatus) provides insights into its immune adaptation and hypoxia tolerance.</title>
        <authorList>
            <person name="Liu Z."/>
            <person name="Zheng J."/>
            <person name="Li H."/>
            <person name="Fang K."/>
            <person name="Wang S."/>
            <person name="He J."/>
            <person name="Zhou D."/>
            <person name="Weng S."/>
            <person name="Chi M."/>
            <person name="Gu Z."/>
            <person name="He J."/>
            <person name="Li F."/>
            <person name="Wang M."/>
        </authorList>
    </citation>
    <scope>NUCLEOTIDE SEQUENCE [LARGE SCALE GENOMIC DNA]</scope>
    <source>
        <strain evidence="2">ZL_2023a</strain>
    </source>
</reference>